<dbReference type="NCBIfam" id="TIGR00507">
    <property type="entry name" value="aroE"/>
    <property type="match status" value="1"/>
</dbReference>
<evidence type="ECO:0000256" key="6">
    <source>
        <dbReference type="ARBA" id="ARBA00023141"/>
    </source>
</evidence>
<comment type="catalytic activity">
    <reaction evidence="7 8">
        <text>shikimate + NADP(+) = 3-dehydroshikimate + NADPH + H(+)</text>
        <dbReference type="Rhea" id="RHEA:17737"/>
        <dbReference type="ChEBI" id="CHEBI:15378"/>
        <dbReference type="ChEBI" id="CHEBI:16630"/>
        <dbReference type="ChEBI" id="CHEBI:36208"/>
        <dbReference type="ChEBI" id="CHEBI:57783"/>
        <dbReference type="ChEBI" id="CHEBI:58349"/>
        <dbReference type="EC" id="1.1.1.25"/>
    </reaction>
</comment>
<dbReference type="GO" id="GO:0009423">
    <property type="term" value="P:chorismate biosynthetic process"/>
    <property type="evidence" value="ECO:0007669"/>
    <property type="project" value="UniProtKB-UniRule"/>
</dbReference>
<feature type="binding site" evidence="8">
    <location>
        <position position="258"/>
    </location>
    <ligand>
        <name>shikimate</name>
        <dbReference type="ChEBI" id="CHEBI:36208"/>
    </ligand>
</feature>
<dbReference type="GO" id="GO:0009073">
    <property type="term" value="P:aromatic amino acid family biosynthetic process"/>
    <property type="evidence" value="ECO:0007669"/>
    <property type="project" value="UniProtKB-KW"/>
</dbReference>
<keyword evidence="6 8" id="KW-0057">Aromatic amino acid biosynthesis</keyword>
<dbReference type="CDD" id="cd01065">
    <property type="entry name" value="NAD_bind_Shikimate_DH"/>
    <property type="match status" value="1"/>
</dbReference>
<dbReference type="GO" id="GO:0005829">
    <property type="term" value="C:cytosol"/>
    <property type="evidence" value="ECO:0007669"/>
    <property type="project" value="TreeGrafter"/>
</dbReference>
<feature type="binding site" evidence="8">
    <location>
        <position position="67"/>
    </location>
    <ligand>
        <name>shikimate</name>
        <dbReference type="ChEBI" id="CHEBI:36208"/>
    </ligand>
</feature>
<reference evidence="12 13" key="1">
    <citation type="submission" date="2019-07" db="EMBL/GenBank/DDBJ databases">
        <title>Insights of Desulfuromonas acetexigens electromicrobiology.</title>
        <authorList>
            <person name="Katuri K."/>
            <person name="Sapireddy V."/>
            <person name="Shaw D.R."/>
            <person name="Saikaly P."/>
        </authorList>
    </citation>
    <scope>NUCLEOTIDE SEQUENCE [LARGE SCALE GENOMIC DNA]</scope>
    <source>
        <strain evidence="12 13">2873</strain>
    </source>
</reference>
<comment type="pathway">
    <text evidence="1 8">Metabolic intermediate biosynthesis; chorismate biosynthesis; chorismate from D-erythrose 4-phosphate and phosphoenolpyruvate: step 4/7.</text>
</comment>
<dbReference type="SUPFAM" id="SSF51735">
    <property type="entry name" value="NAD(P)-binding Rossmann-fold domains"/>
    <property type="match status" value="1"/>
</dbReference>
<dbReference type="InterPro" id="IPR046346">
    <property type="entry name" value="Aminoacid_DH-like_N_sf"/>
</dbReference>
<keyword evidence="3 8" id="KW-0028">Amino-acid biosynthesis</keyword>
<evidence type="ECO:0000256" key="7">
    <source>
        <dbReference type="ARBA" id="ARBA00049442"/>
    </source>
</evidence>
<dbReference type="PANTHER" id="PTHR21089:SF1">
    <property type="entry name" value="BIFUNCTIONAL 3-DEHYDROQUINATE DEHYDRATASE_SHIKIMATE DEHYDROGENASE, CHLOROPLASTIC"/>
    <property type="match status" value="1"/>
</dbReference>
<feature type="binding site" evidence="8">
    <location>
        <begin position="20"/>
        <end position="22"/>
    </location>
    <ligand>
        <name>shikimate</name>
        <dbReference type="ChEBI" id="CHEBI:36208"/>
    </ligand>
</feature>
<dbReference type="GO" id="GO:0050661">
    <property type="term" value="F:NADP binding"/>
    <property type="evidence" value="ECO:0007669"/>
    <property type="project" value="InterPro"/>
</dbReference>
<evidence type="ECO:0000313" key="12">
    <source>
        <dbReference type="EMBL" id="TRO82791.1"/>
    </source>
</evidence>
<feature type="binding site" evidence="8">
    <location>
        <position position="92"/>
    </location>
    <ligand>
        <name>shikimate</name>
        <dbReference type="ChEBI" id="CHEBI:36208"/>
    </ligand>
</feature>
<dbReference type="RefSeq" id="WP_092057095.1">
    <property type="nucleotide sequence ID" value="NZ_FOJJ01000023.1"/>
</dbReference>
<sequence>MKISGTTRIIGIFGDPVKHSLSPLMHNAALTGIGYDAVYVPFHVLPDALPTAVEAIRILDLLGVNLTVPHKERVCPLLDEIDPQARLIGAVNTVVNRQGRLIGYNTDGIGFLRSLAEDLGFDPAGRRILLLGAGGASRAALVALAEAGAAAIVVANRTPERAAALVAEFRPVFSGTSFASCSLATEDLAAHLAGVDLVVNSSALGLGGEALPGFPWEKLPVFAVVYDMVYGFEPTPFLREAATRGHAGADGLGMLAAQGEEGFRLWTGQTPPSGVMKARLLAAVAAR</sequence>
<dbReference type="InterPro" id="IPR022893">
    <property type="entry name" value="Shikimate_DH_fam"/>
</dbReference>
<dbReference type="GO" id="GO:0019632">
    <property type="term" value="P:shikimate metabolic process"/>
    <property type="evidence" value="ECO:0007669"/>
    <property type="project" value="InterPro"/>
</dbReference>
<evidence type="ECO:0000313" key="13">
    <source>
        <dbReference type="Proteomes" id="UP000317155"/>
    </source>
</evidence>
<organism evidence="12 13">
    <name type="scientific">Trichloromonas acetexigens</name>
    <dbReference type="NCBI Taxonomy" id="38815"/>
    <lineage>
        <taxon>Bacteria</taxon>
        <taxon>Pseudomonadati</taxon>
        <taxon>Thermodesulfobacteriota</taxon>
        <taxon>Desulfuromonadia</taxon>
        <taxon>Desulfuromonadales</taxon>
        <taxon>Trichloromonadaceae</taxon>
        <taxon>Trichloromonas</taxon>
    </lineage>
</organism>
<dbReference type="Gene3D" id="3.40.50.10860">
    <property type="entry name" value="Leucine Dehydrogenase, chain A, domain 1"/>
    <property type="match status" value="1"/>
</dbReference>
<dbReference type="Pfam" id="PF01488">
    <property type="entry name" value="Shikimate_DH"/>
    <property type="match status" value="1"/>
</dbReference>
<evidence type="ECO:0000259" key="9">
    <source>
        <dbReference type="Pfam" id="PF01488"/>
    </source>
</evidence>
<accession>A0A550JHV5</accession>
<proteinExistence type="inferred from homology"/>
<evidence type="ECO:0000256" key="4">
    <source>
        <dbReference type="ARBA" id="ARBA00022857"/>
    </source>
</evidence>
<keyword evidence="5 8" id="KW-0560">Oxidoreductase</keyword>
<dbReference type="InterPro" id="IPR011342">
    <property type="entry name" value="Shikimate_DH"/>
</dbReference>
<feature type="domain" description="Quinate/shikimate 5-dehydrogenase/glutamyl-tRNA reductase" evidence="9">
    <location>
        <begin position="122"/>
        <end position="202"/>
    </location>
</feature>
<feature type="domain" description="SDH C-terminal" evidence="11">
    <location>
        <begin position="251"/>
        <end position="281"/>
    </location>
</feature>
<evidence type="ECO:0000256" key="3">
    <source>
        <dbReference type="ARBA" id="ARBA00022605"/>
    </source>
</evidence>
<dbReference type="HAMAP" id="MF_00222">
    <property type="entry name" value="Shikimate_DH_AroE"/>
    <property type="match status" value="1"/>
</dbReference>
<dbReference type="GO" id="GO:0004764">
    <property type="term" value="F:shikimate 3-dehydrogenase (NADP+) activity"/>
    <property type="evidence" value="ECO:0007669"/>
    <property type="project" value="UniProtKB-UniRule"/>
</dbReference>
<dbReference type="Gene3D" id="3.40.50.720">
    <property type="entry name" value="NAD(P)-binding Rossmann-like Domain"/>
    <property type="match status" value="1"/>
</dbReference>
<dbReference type="EC" id="1.1.1.25" evidence="2 8"/>
<dbReference type="InterPro" id="IPR013708">
    <property type="entry name" value="Shikimate_DH-bd_N"/>
</dbReference>
<evidence type="ECO:0000256" key="5">
    <source>
        <dbReference type="ARBA" id="ARBA00023002"/>
    </source>
</evidence>
<dbReference type="PANTHER" id="PTHR21089">
    <property type="entry name" value="SHIKIMATE DEHYDROGENASE"/>
    <property type="match status" value="1"/>
</dbReference>
<name>A0A550JHV5_9BACT</name>
<gene>
    <name evidence="8 12" type="primary">aroE</name>
    <name evidence="12" type="ORF">FL622_06355</name>
</gene>
<dbReference type="AlphaFoldDB" id="A0A550JHV5"/>
<keyword evidence="4 8" id="KW-0521">NADP</keyword>
<dbReference type="SUPFAM" id="SSF53223">
    <property type="entry name" value="Aminoacid dehydrogenase-like, N-terminal domain"/>
    <property type="match status" value="1"/>
</dbReference>
<feature type="domain" description="Shikimate dehydrogenase substrate binding N-terminal" evidence="10">
    <location>
        <begin position="12"/>
        <end position="94"/>
    </location>
</feature>
<feature type="binding site" evidence="8">
    <location>
        <position position="251"/>
    </location>
    <ligand>
        <name>NADP(+)</name>
        <dbReference type="ChEBI" id="CHEBI:58349"/>
    </ligand>
</feature>
<feature type="active site" description="Proton acceptor" evidence="8">
    <location>
        <position position="71"/>
    </location>
</feature>
<dbReference type="InterPro" id="IPR036291">
    <property type="entry name" value="NAD(P)-bd_dom_sf"/>
</dbReference>
<comment type="caution">
    <text evidence="8">Lacks conserved residue(s) required for the propagation of feature annotation.</text>
</comment>
<protein>
    <recommendedName>
        <fullName evidence="2 8">Shikimate dehydrogenase (NADP(+))</fullName>
        <shortName evidence="8">SDH</shortName>
        <ecNumber evidence="2 8">1.1.1.25</ecNumber>
    </recommendedName>
</protein>
<dbReference type="UniPathway" id="UPA00053">
    <property type="reaction ID" value="UER00087"/>
</dbReference>
<feature type="binding site" evidence="8">
    <location>
        <position position="107"/>
    </location>
    <ligand>
        <name>shikimate</name>
        <dbReference type="ChEBI" id="CHEBI:36208"/>
    </ligand>
</feature>
<comment type="similarity">
    <text evidence="8">Belongs to the shikimate dehydrogenase family.</text>
</comment>
<comment type="caution">
    <text evidence="12">The sequence shown here is derived from an EMBL/GenBank/DDBJ whole genome shotgun (WGS) entry which is preliminary data.</text>
</comment>
<evidence type="ECO:0000256" key="2">
    <source>
        <dbReference type="ARBA" id="ARBA00012962"/>
    </source>
</evidence>
<dbReference type="Proteomes" id="UP000317155">
    <property type="component" value="Unassembled WGS sequence"/>
</dbReference>
<feature type="binding site" evidence="8">
    <location>
        <position position="228"/>
    </location>
    <ligand>
        <name>NADP(+)</name>
        <dbReference type="ChEBI" id="CHEBI:58349"/>
    </ligand>
</feature>
<comment type="subunit">
    <text evidence="8">Homodimer.</text>
</comment>
<dbReference type="EMBL" id="VJVV01000003">
    <property type="protein sequence ID" value="TRO82791.1"/>
    <property type="molecule type" value="Genomic_DNA"/>
</dbReference>
<evidence type="ECO:0000259" key="11">
    <source>
        <dbReference type="Pfam" id="PF18317"/>
    </source>
</evidence>
<evidence type="ECO:0000256" key="8">
    <source>
        <dbReference type="HAMAP-Rule" id="MF_00222"/>
    </source>
</evidence>
<dbReference type="Pfam" id="PF18317">
    <property type="entry name" value="SDH_C"/>
    <property type="match status" value="1"/>
</dbReference>
<keyword evidence="13" id="KW-1185">Reference proteome</keyword>
<feature type="binding site" evidence="8">
    <location>
        <begin position="132"/>
        <end position="136"/>
    </location>
    <ligand>
        <name>NADP(+)</name>
        <dbReference type="ChEBI" id="CHEBI:58349"/>
    </ligand>
</feature>
<evidence type="ECO:0000259" key="10">
    <source>
        <dbReference type="Pfam" id="PF08501"/>
    </source>
</evidence>
<comment type="function">
    <text evidence="8">Involved in the biosynthesis of the chorismate, which leads to the biosynthesis of aromatic amino acids. Catalyzes the reversible NADPH linked reduction of 3-dehydroshikimate (DHSA) to yield shikimate (SA).</text>
</comment>
<dbReference type="InterPro" id="IPR041121">
    <property type="entry name" value="SDH_C"/>
</dbReference>
<evidence type="ECO:0000256" key="1">
    <source>
        <dbReference type="ARBA" id="ARBA00004871"/>
    </source>
</evidence>
<dbReference type="InterPro" id="IPR006151">
    <property type="entry name" value="Shikm_DH/Glu-tRNA_Rdtase"/>
</dbReference>
<dbReference type="GO" id="GO:0008652">
    <property type="term" value="P:amino acid biosynthetic process"/>
    <property type="evidence" value="ECO:0007669"/>
    <property type="project" value="UniProtKB-KW"/>
</dbReference>
<dbReference type="OrthoDB" id="9792692at2"/>
<dbReference type="Pfam" id="PF08501">
    <property type="entry name" value="Shikimate_dh_N"/>
    <property type="match status" value="1"/>
</dbReference>
<feature type="binding site" evidence="8">
    <location>
        <position position="230"/>
    </location>
    <ligand>
        <name>shikimate</name>
        <dbReference type="ChEBI" id="CHEBI:36208"/>
    </ligand>
</feature>
<feature type="binding site" evidence="8">
    <location>
        <begin position="156"/>
        <end position="161"/>
    </location>
    <ligand>
        <name>NADP(+)</name>
        <dbReference type="ChEBI" id="CHEBI:58349"/>
    </ligand>
</feature>